<dbReference type="GO" id="GO:0005525">
    <property type="term" value="F:GTP binding"/>
    <property type="evidence" value="ECO:0007669"/>
    <property type="project" value="UniProtKB-UniRule"/>
</dbReference>
<evidence type="ECO:0000256" key="4">
    <source>
        <dbReference type="ARBA" id="ARBA00022842"/>
    </source>
</evidence>
<evidence type="ECO:0000313" key="11">
    <source>
        <dbReference type="EMBL" id="QGU00135.1"/>
    </source>
</evidence>
<dbReference type="InterPro" id="IPR025121">
    <property type="entry name" value="GTPase_HflX_N"/>
</dbReference>
<dbReference type="GO" id="GO:0003924">
    <property type="term" value="F:GTPase activity"/>
    <property type="evidence" value="ECO:0007669"/>
    <property type="project" value="UniProtKB-UniRule"/>
</dbReference>
<comment type="subcellular location">
    <subcellularLocation>
        <location evidence="6">Cytoplasm</location>
    </subcellularLocation>
    <text evidence="6">May associate with membranes.</text>
</comment>
<dbReference type="NCBIfam" id="TIGR03156">
    <property type="entry name" value="GTP_HflX"/>
    <property type="match status" value="1"/>
</dbReference>
<feature type="binding site" evidence="7">
    <location>
        <begin position="324"/>
        <end position="327"/>
    </location>
    <ligand>
        <name>GTP</name>
        <dbReference type="ChEBI" id="CHEBI:37565"/>
    </ligand>
</feature>
<dbReference type="InterPro" id="IPR016496">
    <property type="entry name" value="GTPase_HflX"/>
</dbReference>
<keyword evidence="2 8" id="KW-0479">Metal-binding</keyword>
<reference evidence="12" key="1">
    <citation type="journal article" date="2019" name="Microbiology">
        <title>Complete Genome Sequence of an Uncultured Bacterium of the Candidate Phylum Bipolaricaulota.</title>
        <authorList>
            <person name="Kadnikov V.V."/>
            <person name="Mardanov A.V."/>
            <person name="Beletsky A.V."/>
            <person name="Frank Y.A."/>
            <person name="Karnachuk O.V."/>
            <person name="Ravin N.V."/>
        </authorList>
    </citation>
    <scope>NUCLEOTIDE SEQUENCE [LARGE SCALE GENOMIC DNA]</scope>
</reference>
<feature type="binding site" evidence="8">
    <location>
        <position position="239"/>
    </location>
    <ligand>
        <name>Mg(2+)</name>
        <dbReference type="ChEBI" id="CHEBI:18420"/>
    </ligand>
</feature>
<keyword evidence="1 6" id="KW-0963">Cytoplasm</keyword>
<feature type="binding site" evidence="7">
    <location>
        <begin position="237"/>
        <end position="241"/>
    </location>
    <ligand>
        <name>GTP</name>
        <dbReference type="ChEBI" id="CHEBI:37565"/>
    </ligand>
</feature>
<evidence type="ECO:0000256" key="2">
    <source>
        <dbReference type="ARBA" id="ARBA00022723"/>
    </source>
</evidence>
<feature type="binding site" evidence="7">
    <location>
        <begin position="205"/>
        <end position="212"/>
    </location>
    <ligand>
        <name>GTP</name>
        <dbReference type="ChEBI" id="CHEBI:37565"/>
    </ligand>
</feature>
<evidence type="ECO:0000256" key="5">
    <source>
        <dbReference type="ARBA" id="ARBA00023134"/>
    </source>
</evidence>
<dbReference type="EMBL" id="CP046457">
    <property type="protein sequence ID" value="QGU00135.1"/>
    <property type="molecule type" value="Genomic_DNA"/>
</dbReference>
<feature type="binding site" evidence="8">
    <location>
        <position position="212"/>
    </location>
    <ligand>
        <name>Mg(2+)</name>
        <dbReference type="ChEBI" id="CHEBI:18420"/>
    </ligand>
</feature>
<dbReference type="InterPro" id="IPR042108">
    <property type="entry name" value="GTPase_HflX_N_sf"/>
</dbReference>
<dbReference type="Gene3D" id="3.40.50.300">
    <property type="entry name" value="P-loop containing nucleotide triphosphate hydrolases"/>
    <property type="match status" value="1"/>
</dbReference>
<feature type="coiled-coil region" evidence="9">
    <location>
        <begin position="158"/>
        <end position="199"/>
    </location>
</feature>
<evidence type="ECO:0000256" key="9">
    <source>
        <dbReference type="SAM" id="Coils"/>
    </source>
</evidence>
<evidence type="ECO:0000313" key="12">
    <source>
        <dbReference type="Proteomes" id="UP000426444"/>
    </source>
</evidence>
<keyword evidence="9" id="KW-0175">Coiled coil</keyword>
<dbReference type="AlphaFoldDB" id="A0A6I6DKU5"/>
<dbReference type="InterPro" id="IPR030394">
    <property type="entry name" value="G_HFLX_dom"/>
</dbReference>
<dbReference type="Proteomes" id="UP000426444">
    <property type="component" value="Chromosome"/>
</dbReference>
<dbReference type="PRINTS" id="PR00326">
    <property type="entry name" value="GTP1OBG"/>
</dbReference>
<dbReference type="Pfam" id="PF16360">
    <property type="entry name" value="GTP-bdg_M"/>
    <property type="match status" value="1"/>
</dbReference>
<organism evidence="11 12">
    <name type="scientific">Candidatus Syntrophocurvum alkaliphilum</name>
    <dbReference type="NCBI Taxonomy" id="2293317"/>
    <lineage>
        <taxon>Bacteria</taxon>
        <taxon>Bacillati</taxon>
        <taxon>Bacillota</taxon>
        <taxon>Clostridia</taxon>
        <taxon>Eubacteriales</taxon>
        <taxon>Syntrophomonadaceae</taxon>
        <taxon>Candidatus Syntrophocurvum</taxon>
    </lineage>
</organism>
<dbReference type="CDD" id="cd01878">
    <property type="entry name" value="HflX"/>
    <property type="match status" value="1"/>
</dbReference>
<name>A0A6I6DKU5_9FIRM</name>
<dbReference type="PANTHER" id="PTHR10229">
    <property type="entry name" value="GTP-BINDING PROTEIN HFLX"/>
    <property type="match status" value="1"/>
</dbReference>
<comment type="cofactor">
    <cofactor evidence="8">
        <name>Mg(2+)</name>
        <dbReference type="ChEBI" id="CHEBI:18420"/>
    </cofactor>
</comment>
<dbReference type="Gene3D" id="3.40.50.11060">
    <property type="entry name" value="GTPase HflX, N-terminal domain"/>
    <property type="match status" value="1"/>
</dbReference>
<dbReference type="InterPro" id="IPR006073">
    <property type="entry name" value="GTP-bd"/>
</dbReference>
<dbReference type="InterPro" id="IPR032305">
    <property type="entry name" value="GTP-bd_M"/>
</dbReference>
<keyword evidence="5 6" id="KW-0342">GTP-binding</keyword>
<evidence type="ECO:0000256" key="7">
    <source>
        <dbReference type="PIRSR" id="PIRSR006809-1"/>
    </source>
</evidence>
<dbReference type="OrthoDB" id="9812272at2"/>
<dbReference type="GO" id="GO:0046872">
    <property type="term" value="F:metal ion binding"/>
    <property type="evidence" value="ECO:0007669"/>
    <property type="project" value="UniProtKB-KW"/>
</dbReference>
<dbReference type="RefSeq" id="WP_156203954.1">
    <property type="nucleotide sequence ID" value="NZ_CP046457.1"/>
</dbReference>
<evidence type="ECO:0000256" key="3">
    <source>
        <dbReference type="ARBA" id="ARBA00022741"/>
    </source>
</evidence>
<keyword evidence="4 8" id="KW-0460">Magnesium</keyword>
<dbReference type="HAMAP" id="MF_00900">
    <property type="entry name" value="GTPase_HflX"/>
    <property type="match status" value="1"/>
</dbReference>
<comment type="similarity">
    <text evidence="6">Belongs to the TRAFAC class OBG-HflX-like GTPase superfamily. HflX GTPase family.</text>
</comment>
<evidence type="ECO:0000256" key="6">
    <source>
        <dbReference type="HAMAP-Rule" id="MF_00900"/>
    </source>
</evidence>
<dbReference type="PIRSF" id="PIRSF006809">
    <property type="entry name" value="GTP-binding_hflX_prd"/>
    <property type="match status" value="1"/>
</dbReference>
<evidence type="ECO:0000256" key="8">
    <source>
        <dbReference type="PIRSR" id="PIRSR006809-2"/>
    </source>
</evidence>
<dbReference type="Pfam" id="PF01926">
    <property type="entry name" value="MMR_HSR1"/>
    <property type="match status" value="1"/>
</dbReference>
<sequence length="360" mass="40613">MKKSSKEKAVLVALKLPQNDTISFESSLLELQELCHTAGAEVLGTITQVRTKPERSTYIGRGKIEELIHYCEEKEVDTVIFNNELSPIQIRNLETLLERNIVDRTMLILDIFSQRARSREGKLQVELASLEYQLPRLTGKGTKLSRLAGGIGTRGAGEQKLELDKRYLRKRIQDLKNNLKKVEKSREQQRKQRKRSRIKVVSLVGYTNAGKSTLFNTLCVKSHPSGKNQVEADDKLFKTLDTTTRKISLAGQELLITDTVGFIQNLPHHLVAAFKSTLEEAVEADILLHVVDITDESYLDKIEVVKEVLVELGANMENVITVFNKADLINGENQDNQNTIYISALKGYGINELIDRIVTE</sequence>
<feature type="binding site" evidence="7">
    <location>
        <begin position="258"/>
        <end position="261"/>
    </location>
    <ligand>
        <name>GTP</name>
        <dbReference type="ChEBI" id="CHEBI:37565"/>
    </ligand>
</feature>
<dbReference type="PANTHER" id="PTHR10229:SF0">
    <property type="entry name" value="GTP-BINDING PROTEIN 6-RELATED"/>
    <property type="match status" value="1"/>
</dbReference>
<feature type="binding site" evidence="7">
    <location>
        <begin position="343"/>
        <end position="345"/>
    </location>
    <ligand>
        <name>GTP</name>
        <dbReference type="ChEBI" id="CHEBI:37565"/>
    </ligand>
</feature>
<feature type="domain" description="Hflx-type G" evidence="10">
    <location>
        <begin position="199"/>
        <end position="360"/>
    </location>
</feature>
<dbReference type="Pfam" id="PF13167">
    <property type="entry name" value="GTP-bdg_N"/>
    <property type="match status" value="1"/>
</dbReference>
<comment type="function">
    <text evidence="6">GTPase that associates with the 50S ribosomal subunit and may have a role during protein synthesis or ribosome biogenesis.</text>
</comment>
<keyword evidence="12" id="KW-1185">Reference proteome</keyword>
<dbReference type="SUPFAM" id="SSF52540">
    <property type="entry name" value="P-loop containing nucleoside triphosphate hydrolases"/>
    <property type="match status" value="1"/>
</dbReference>
<dbReference type="PROSITE" id="PS51705">
    <property type="entry name" value="G_HFLX"/>
    <property type="match status" value="1"/>
</dbReference>
<keyword evidence="3 6" id="KW-0547">Nucleotide-binding</keyword>
<dbReference type="InterPro" id="IPR027417">
    <property type="entry name" value="P-loop_NTPase"/>
</dbReference>
<dbReference type="Gene3D" id="6.10.250.2860">
    <property type="match status" value="1"/>
</dbReference>
<dbReference type="GO" id="GO:0005737">
    <property type="term" value="C:cytoplasm"/>
    <property type="evidence" value="ECO:0007669"/>
    <property type="project" value="UniProtKB-SubCell"/>
</dbReference>
<dbReference type="FunFam" id="3.40.50.11060:FF:000001">
    <property type="entry name" value="GTPase HflX"/>
    <property type="match status" value="1"/>
</dbReference>
<accession>A0A6I6DKU5</accession>
<comment type="subunit">
    <text evidence="6">Monomer. Associates with the 50S ribosomal subunit.</text>
</comment>
<evidence type="ECO:0000256" key="1">
    <source>
        <dbReference type="ARBA" id="ARBA00022490"/>
    </source>
</evidence>
<protein>
    <recommendedName>
        <fullName evidence="6">GTPase HflX</fullName>
    </recommendedName>
    <alternativeName>
        <fullName evidence="6">GTP-binding protein HflX</fullName>
    </alternativeName>
</protein>
<dbReference type="KEGG" id="salq:SYNTR_1541"/>
<dbReference type="GO" id="GO:0043022">
    <property type="term" value="F:ribosome binding"/>
    <property type="evidence" value="ECO:0007669"/>
    <property type="project" value="TreeGrafter"/>
</dbReference>
<proteinExistence type="inferred from homology"/>
<gene>
    <name evidence="6" type="primary">hflX</name>
    <name evidence="11" type="ORF">SYNTR_1541</name>
</gene>
<evidence type="ECO:0000259" key="10">
    <source>
        <dbReference type="PROSITE" id="PS51705"/>
    </source>
</evidence>